<keyword evidence="10" id="KW-0472">Membrane</keyword>
<dbReference type="PANTHER" id="PTHR47955:SF8">
    <property type="entry name" value="CYTOCHROME P450 71D11-LIKE"/>
    <property type="match status" value="1"/>
</dbReference>
<comment type="cofactor">
    <cofactor evidence="1 8">
        <name>heme</name>
        <dbReference type="ChEBI" id="CHEBI:30413"/>
    </cofactor>
</comment>
<dbReference type="PANTHER" id="PTHR47955">
    <property type="entry name" value="CYTOCHROME P450 FAMILY 71 PROTEIN"/>
    <property type="match status" value="1"/>
</dbReference>
<dbReference type="GO" id="GO:0016705">
    <property type="term" value="F:oxidoreductase activity, acting on paired donors, with incorporation or reduction of molecular oxygen"/>
    <property type="evidence" value="ECO:0007669"/>
    <property type="project" value="InterPro"/>
</dbReference>
<evidence type="ECO:0000256" key="9">
    <source>
        <dbReference type="RuleBase" id="RU000461"/>
    </source>
</evidence>
<reference evidence="11 12" key="1">
    <citation type="submission" date="2024-04" db="EMBL/GenBank/DDBJ databases">
        <authorList>
            <person name="Fracassetti M."/>
        </authorList>
    </citation>
    <scope>NUCLEOTIDE SEQUENCE [LARGE SCALE GENOMIC DNA]</scope>
</reference>
<sequence>MALAPLLQQYVSKIPIISVTFIIIITIAAALLIPVLIRYKNSAATSSSSRSRRRPPPPGPWKLPVLGNLHQLVSDLPHHRLRDLAQKHGPDVMALQLGELSYIVVSSPEAAREVLKAHDLNFATRPWLLVSEIVFYGAQNIGLAPYGEHWRQMRKICVMELLSSKRVASFRPIRESEVSKLAAAVYGGVGGSVDLGGLVAAATSGITFRAAFGMAKETMSKEATFAGLIEDIVVATGGLRVTDVYPSLKFLPYLTGYRSHLTKMHLATDAVLQEIVDEHKVRRERGGRSGEGAADDLVDVLLNLQEDESHELEIPLTTEAIKAVILDIFLAGIETSSTTVEWTMSELMRSPDVMRRVQEEVRRTIGGEKNVDEECLHDLTYLDLVIQESLRLHPPLPLLLPRVARERVEIMGYEIPVGTKVIINAWAIGRDPRCWQEADEFMPERFLGRASDSKGSDFESIPFGSGRRMCPGMSSGLAVVKLVLAKLLYHFDWQLPAGVTPQTLDMTERFGSGVRRKHSLHLIPIAYDIAML</sequence>
<keyword evidence="7 9" id="KW-0503">Monooxygenase</keyword>
<dbReference type="SUPFAM" id="SSF48264">
    <property type="entry name" value="Cytochrome P450"/>
    <property type="match status" value="1"/>
</dbReference>
<evidence type="ECO:0000313" key="12">
    <source>
        <dbReference type="Proteomes" id="UP001497516"/>
    </source>
</evidence>
<dbReference type="Proteomes" id="UP001497516">
    <property type="component" value="Chromosome 5"/>
</dbReference>
<keyword evidence="3 8" id="KW-0349">Heme</keyword>
<evidence type="ECO:0000313" key="11">
    <source>
        <dbReference type="EMBL" id="CAL1386290.1"/>
    </source>
</evidence>
<dbReference type="InterPro" id="IPR002401">
    <property type="entry name" value="Cyt_P450_E_grp-I"/>
</dbReference>
<protein>
    <recommendedName>
        <fullName evidence="13">Cytochrome P450</fullName>
    </recommendedName>
</protein>
<dbReference type="PROSITE" id="PS00086">
    <property type="entry name" value="CYTOCHROME_P450"/>
    <property type="match status" value="1"/>
</dbReference>
<evidence type="ECO:0000256" key="4">
    <source>
        <dbReference type="ARBA" id="ARBA00022723"/>
    </source>
</evidence>
<dbReference type="InterPro" id="IPR001128">
    <property type="entry name" value="Cyt_P450"/>
</dbReference>
<evidence type="ECO:0008006" key="13">
    <source>
        <dbReference type="Google" id="ProtNLM"/>
    </source>
</evidence>
<gene>
    <name evidence="11" type="ORF">LTRI10_LOCUS27359</name>
</gene>
<dbReference type="Pfam" id="PF00067">
    <property type="entry name" value="p450"/>
    <property type="match status" value="1"/>
</dbReference>
<accession>A0AAV2ELA5</accession>
<keyword evidence="5 9" id="KW-0560">Oxidoreductase</keyword>
<dbReference type="EMBL" id="OZ034818">
    <property type="protein sequence ID" value="CAL1386290.1"/>
    <property type="molecule type" value="Genomic_DNA"/>
</dbReference>
<evidence type="ECO:0000256" key="7">
    <source>
        <dbReference type="ARBA" id="ARBA00023033"/>
    </source>
</evidence>
<keyword evidence="10" id="KW-1133">Transmembrane helix</keyword>
<dbReference type="Gene3D" id="1.10.630.10">
    <property type="entry name" value="Cytochrome P450"/>
    <property type="match status" value="1"/>
</dbReference>
<feature type="transmembrane region" description="Helical" evidence="10">
    <location>
        <begin position="14"/>
        <end position="37"/>
    </location>
</feature>
<feature type="binding site" description="axial binding residue" evidence="8">
    <location>
        <position position="470"/>
    </location>
    <ligand>
        <name>heme</name>
        <dbReference type="ChEBI" id="CHEBI:30413"/>
    </ligand>
    <ligandPart>
        <name>Fe</name>
        <dbReference type="ChEBI" id="CHEBI:18248"/>
    </ligandPart>
</feature>
<dbReference type="PRINTS" id="PR00385">
    <property type="entry name" value="P450"/>
</dbReference>
<keyword evidence="4 8" id="KW-0479">Metal-binding</keyword>
<dbReference type="PRINTS" id="PR00463">
    <property type="entry name" value="EP450I"/>
</dbReference>
<evidence type="ECO:0000256" key="3">
    <source>
        <dbReference type="ARBA" id="ARBA00022617"/>
    </source>
</evidence>
<dbReference type="AlphaFoldDB" id="A0AAV2ELA5"/>
<keyword evidence="6 8" id="KW-0408">Iron</keyword>
<dbReference type="GO" id="GO:0005506">
    <property type="term" value="F:iron ion binding"/>
    <property type="evidence" value="ECO:0007669"/>
    <property type="project" value="InterPro"/>
</dbReference>
<organism evidence="11 12">
    <name type="scientific">Linum trigynum</name>
    <dbReference type="NCBI Taxonomy" id="586398"/>
    <lineage>
        <taxon>Eukaryota</taxon>
        <taxon>Viridiplantae</taxon>
        <taxon>Streptophyta</taxon>
        <taxon>Embryophyta</taxon>
        <taxon>Tracheophyta</taxon>
        <taxon>Spermatophyta</taxon>
        <taxon>Magnoliopsida</taxon>
        <taxon>eudicotyledons</taxon>
        <taxon>Gunneridae</taxon>
        <taxon>Pentapetalae</taxon>
        <taxon>rosids</taxon>
        <taxon>fabids</taxon>
        <taxon>Malpighiales</taxon>
        <taxon>Linaceae</taxon>
        <taxon>Linum</taxon>
    </lineage>
</organism>
<evidence type="ECO:0000256" key="10">
    <source>
        <dbReference type="SAM" id="Phobius"/>
    </source>
</evidence>
<keyword evidence="10" id="KW-0812">Transmembrane</keyword>
<evidence type="ECO:0000256" key="8">
    <source>
        <dbReference type="PIRSR" id="PIRSR602401-1"/>
    </source>
</evidence>
<dbReference type="InterPro" id="IPR036396">
    <property type="entry name" value="Cyt_P450_sf"/>
</dbReference>
<dbReference type="InterPro" id="IPR017972">
    <property type="entry name" value="Cyt_P450_CS"/>
</dbReference>
<dbReference type="CDD" id="cd11072">
    <property type="entry name" value="CYP71-like"/>
    <property type="match status" value="1"/>
</dbReference>
<keyword evidence="12" id="KW-1185">Reference proteome</keyword>
<comment type="similarity">
    <text evidence="2 9">Belongs to the cytochrome P450 family.</text>
</comment>
<proteinExistence type="inferred from homology"/>
<dbReference type="GO" id="GO:0004497">
    <property type="term" value="F:monooxygenase activity"/>
    <property type="evidence" value="ECO:0007669"/>
    <property type="project" value="UniProtKB-KW"/>
</dbReference>
<evidence type="ECO:0000256" key="5">
    <source>
        <dbReference type="ARBA" id="ARBA00023002"/>
    </source>
</evidence>
<evidence type="ECO:0000256" key="1">
    <source>
        <dbReference type="ARBA" id="ARBA00001971"/>
    </source>
</evidence>
<evidence type="ECO:0000256" key="2">
    <source>
        <dbReference type="ARBA" id="ARBA00010617"/>
    </source>
</evidence>
<dbReference type="GO" id="GO:0020037">
    <property type="term" value="F:heme binding"/>
    <property type="evidence" value="ECO:0007669"/>
    <property type="project" value="InterPro"/>
</dbReference>
<dbReference type="FunFam" id="1.10.630.10:FF:000043">
    <property type="entry name" value="Cytochrome P450 99A2"/>
    <property type="match status" value="1"/>
</dbReference>
<name>A0AAV2ELA5_9ROSI</name>
<evidence type="ECO:0000256" key="6">
    <source>
        <dbReference type="ARBA" id="ARBA00023004"/>
    </source>
</evidence>